<evidence type="ECO:0000259" key="6">
    <source>
        <dbReference type="PROSITE" id="PS51330"/>
    </source>
</evidence>
<dbReference type="EMBL" id="JBHSKY010000014">
    <property type="protein sequence ID" value="MFC5279538.1"/>
    <property type="molecule type" value="Genomic_DNA"/>
</dbReference>
<dbReference type="CDD" id="cd00209">
    <property type="entry name" value="DHFR"/>
    <property type="match status" value="1"/>
</dbReference>
<dbReference type="GO" id="GO:0004146">
    <property type="term" value="F:dihydrofolate reductase activity"/>
    <property type="evidence" value="ECO:0007669"/>
    <property type="project" value="UniProtKB-EC"/>
</dbReference>
<keyword evidence="5 7" id="KW-0560">Oxidoreductase</keyword>
<evidence type="ECO:0000256" key="4">
    <source>
        <dbReference type="ARBA" id="ARBA00022857"/>
    </source>
</evidence>
<dbReference type="Proteomes" id="UP001596118">
    <property type="component" value="Unassembled WGS sequence"/>
</dbReference>
<dbReference type="PANTHER" id="PTHR48069">
    <property type="entry name" value="DIHYDROFOLATE REDUCTASE"/>
    <property type="match status" value="1"/>
</dbReference>
<accession>A0ABD5R3I6</accession>
<keyword evidence="4" id="KW-0521">NADP</keyword>
<dbReference type="SUPFAM" id="SSF53597">
    <property type="entry name" value="Dihydrofolate reductase-like"/>
    <property type="match status" value="1"/>
</dbReference>
<protein>
    <recommendedName>
        <fullName evidence="2">dihydrofolate reductase</fullName>
        <ecNumber evidence="2">1.5.1.3</ecNumber>
    </recommendedName>
</protein>
<name>A0ABD5R3I6_9EURY</name>
<evidence type="ECO:0000313" key="7">
    <source>
        <dbReference type="EMBL" id="MFC5279538.1"/>
    </source>
</evidence>
<evidence type="ECO:0000313" key="8">
    <source>
        <dbReference type="Proteomes" id="UP001596118"/>
    </source>
</evidence>
<sequence>MRLVSVAAVAENGVIGEDGEVPWPHIEADVRQYRERVAGSPVILGRRTFDSMRDDLPGSRQIVVSRSVSSVDVPTAVVVDGVEAAIEAARGLVESGESADDAVYVLGGGAIYGLFQPYLDGMALSHVEGSYDGDTRYPEWDETEWEVAAETDHDRFTLREWRRRPASD</sequence>
<keyword evidence="8" id="KW-1185">Reference proteome</keyword>
<dbReference type="PANTHER" id="PTHR48069:SF3">
    <property type="entry name" value="DIHYDROFOLATE REDUCTASE"/>
    <property type="match status" value="1"/>
</dbReference>
<dbReference type="Gene3D" id="3.40.430.10">
    <property type="entry name" value="Dihydrofolate Reductase, subunit A"/>
    <property type="match status" value="1"/>
</dbReference>
<dbReference type="PIRSF" id="PIRSF000194">
    <property type="entry name" value="DHFR"/>
    <property type="match status" value="1"/>
</dbReference>
<dbReference type="InterPro" id="IPR012259">
    <property type="entry name" value="DHFR"/>
</dbReference>
<dbReference type="PRINTS" id="PR00070">
    <property type="entry name" value="DHFR"/>
</dbReference>
<gene>
    <name evidence="7" type="ORF">ACFPM1_12335</name>
</gene>
<keyword evidence="3" id="KW-0554">One-carbon metabolism</keyword>
<evidence type="ECO:0000256" key="5">
    <source>
        <dbReference type="ARBA" id="ARBA00023002"/>
    </source>
</evidence>
<feature type="domain" description="DHFR" evidence="6">
    <location>
        <begin position="2"/>
        <end position="168"/>
    </location>
</feature>
<dbReference type="RefSeq" id="WP_256413253.1">
    <property type="nucleotide sequence ID" value="NZ_JANHDM010000019.1"/>
</dbReference>
<dbReference type="InterPro" id="IPR024072">
    <property type="entry name" value="DHFR-like_dom_sf"/>
</dbReference>
<proteinExistence type="predicted"/>
<dbReference type="EC" id="1.5.1.3" evidence="2"/>
<dbReference type="GO" id="GO:0006730">
    <property type="term" value="P:one-carbon metabolic process"/>
    <property type="evidence" value="ECO:0007669"/>
    <property type="project" value="UniProtKB-KW"/>
</dbReference>
<comment type="caution">
    <text evidence="7">The sequence shown here is derived from an EMBL/GenBank/DDBJ whole genome shotgun (WGS) entry which is preliminary data.</text>
</comment>
<evidence type="ECO:0000256" key="1">
    <source>
        <dbReference type="ARBA" id="ARBA00004903"/>
    </source>
</evidence>
<reference evidence="7 8" key="1">
    <citation type="journal article" date="2019" name="Int. J. Syst. Evol. Microbiol.">
        <title>The Global Catalogue of Microorganisms (GCM) 10K type strain sequencing project: providing services to taxonomists for standard genome sequencing and annotation.</title>
        <authorList>
            <consortium name="The Broad Institute Genomics Platform"/>
            <consortium name="The Broad Institute Genome Sequencing Center for Infectious Disease"/>
            <person name="Wu L."/>
            <person name="Ma J."/>
        </authorList>
    </citation>
    <scope>NUCLEOTIDE SEQUENCE [LARGE SCALE GENOMIC DNA]</scope>
    <source>
        <strain evidence="7 8">CGMCC 1.12124</strain>
    </source>
</reference>
<dbReference type="InterPro" id="IPR001796">
    <property type="entry name" value="DHFR_dom"/>
</dbReference>
<organism evidence="7 8">
    <name type="scientific">Halorubrum rubrum</name>
    <dbReference type="NCBI Taxonomy" id="1126240"/>
    <lineage>
        <taxon>Archaea</taxon>
        <taxon>Methanobacteriati</taxon>
        <taxon>Methanobacteriota</taxon>
        <taxon>Stenosarchaea group</taxon>
        <taxon>Halobacteria</taxon>
        <taxon>Halobacteriales</taxon>
        <taxon>Haloferacaceae</taxon>
        <taxon>Halorubrum</taxon>
    </lineage>
</organism>
<evidence type="ECO:0000256" key="3">
    <source>
        <dbReference type="ARBA" id="ARBA00022563"/>
    </source>
</evidence>
<dbReference type="Pfam" id="PF00186">
    <property type="entry name" value="DHFR_1"/>
    <property type="match status" value="1"/>
</dbReference>
<evidence type="ECO:0000256" key="2">
    <source>
        <dbReference type="ARBA" id="ARBA00012856"/>
    </source>
</evidence>
<dbReference type="AlphaFoldDB" id="A0ABD5R3I6"/>
<dbReference type="PROSITE" id="PS51330">
    <property type="entry name" value="DHFR_2"/>
    <property type="match status" value="1"/>
</dbReference>
<comment type="pathway">
    <text evidence="1">Cofactor biosynthesis; tetrahydrofolate biosynthesis; 5,6,7,8-tetrahydrofolate from 7,8-dihydrofolate: step 1/1.</text>
</comment>